<sequence>MYLHEPSPRLATGIAFFEGSESELSERPNSILTISLFVVMYVTDEPIIIVAFLLAVLETIVLFITSVIPISVSSANVRVAGLLPLIVHSV</sequence>
<comment type="caution">
    <text evidence="2">The sequence shown here is derived from an EMBL/GenBank/DDBJ whole genome shotgun (WGS) entry which is preliminary data.</text>
</comment>
<feature type="transmembrane region" description="Helical" evidence="1">
    <location>
        <begin position="47"/>
        <end position="68"/>
    </location>
</feature>
<dbReference type="Proteomes" id="UP000485562">
    <property type="component" value="Unassembled WGS sequence"/>
</dbReference>
<proteinExistence type="predicted"/>
<dbReference type="EMBL" id="MWDQ01000062">
    <property type="protein sequence ID" value="OQB73831.1"/>
    <property type="molecule type" value="Genomic_DNA"/>
</dbReference>
<keyword evidence="1" id="KW-0812">Transmembrane</keyword>
<organism evidence="2">
    <name type="scientific">candidate division TA06 bacterium ADurb.Bin131</name>
    <dbReference type="NCBI Taxonomy" id="1852827"/>
    <lineage>
        <taxon>Bacteria</taxon>
        <taxon>Bacteria division TA06</taxon>
    </lineage>
</organism>
<keyword evidence="1" id="KW-1133">Transmembrane helix</keyword>
<keyword evidence="1" id="KW-0472">Membrane</keyword>
<evidence type="ECO:0000313" key="2">
    <source>
        <dbReference type="EMBL" id="OQB73831.1"/>
    </source>
</evidence>
<protein>
    <submittedName>
        <fullName evidence="2">Uncharacterized protein</fullName>
    </submittedName>
</protein>
<name>A0A1V6CAA0_UNCT6</name>
<evidence type="ECO:0000256" key="1">
    <source>
        <dbReference type="SAM" id="Phobius"/>
    </source>
</evidence>
<gene>
    <name evidence="2" type="ORF">BWX89_00767</name>
</gene>
<accession>A0A1V6CAA0</accession>
<reference evidence="2" key="1">
    <citation type="submission" date="2017-02" db="EMBL/GenBank/DDBJ databases">
        <title>Delving into the versatile metabolic prowess of the omnipresent phylum Bacteroidetes.</title>
        <authorList>
            <person name="Nobu M.K."/>
            <person name="Mei R."/>
            <person name="Narihiro T."/>
            <person name="Kuroda K."/>
            <person name="Liu W.-T."/>
        </authorList>
    </citation>
    <scope>NUCLEOTIDE SEQUENCE</scope>
    <source>
        <strain evidence="2">ADurb.Bin131</strain>
    </source>
</reference>
<dbReference type="AlphaFoldDB" id="A0A1V6CAA0"/>